<evidence type="ECO:0000256" key="1">
    <source>
        <dbReference type="SAM" id="SignalP"/>
    </source>
</evidence>
<proteinExistence type="predicted"/>
<gene>
    <name evidence="2" type="ORF">A4U53_00170</name>
</gene>
<evidence type="ECO:0000313" key="2">
    <source>
        <dbReference type="EMBL" id="OAP95294.1"/>
    </source>
</evidence>
<sequence length="105" mass="11047">MRIVPVLFAGIGFLAAVTPPAQAALTVVHGRVVNLYADPSDFVIELDVAGACGSKFFHIQRNRANFKEVTAVSLTAISTGKTMTLFVESCAGDRNILSHGAVNAT</sequence>
<dbReference type="EMBL" id="LWBS01000109">
    <property type="protein sequence ID" value="OAP95294.1"/>
    <property type="molecule type" value="Genomic_DNA"/>
</dbReference>
<keyword evidence="1" id="KW-0732">Signal</keyword>
<comment type="caution">
    <text evidence="2">The sequence shown here is derived from an EMBL/GenBank/DDBJ whole genome shotgun (WGS) entry which is preliminary data.</text>
</comment>
<organism evidence="2">
    <name type="scientific">Rhizobium leguminosarum</name>
    <dbReference type="NCBI Taxonomy" id="384"/>
    <lineage>
        <taxon>Bacteria</taxon>
        <taxon>Pseudomonadati</taxon>
        <taxon>Pseudomonadota</taxon>
        <taxon>Alphaproteobacteria</taxon>
        <taxon>Hyphomicrobiales</taxon>
        <taxon>Rhizobiaceae</taxon>
        <taxon>Rhizobium/Agrobacterium group</taxon>
        <taxon>Rhizobium</taxon>
    </lineage>
</organism>
<protein>
    <submittedName>
        <fullName evidence="2">Uncharacterized protein</fullName>
    </submittedName>
</protein>
<dbReference type="AlphaFoldDB" id="A0A179BW10"/>
<feature type="chain" id="PRO_5008099677" evidence="1">
    <location>
        <begin position="24"/>
        <end position="105"/>
    </location>
</feature>
<reference evidence="2" key="1">
    <citation type="submission" date="2016-04" db="EMBL/GenBank/DDBJ databases">
        <title>Fast-growing isolate from the root nodules of Vavilovia formosa.</title>
        <authorList>
            <person name="Kimeklis A."/>
            <person name="Safronova V."/>
            <person name="Belimov A."/>
            <person name="Andronov E."/>
        </authorList>
    </citation>
    <scope>NUCLEOTIDE SEQUENCE [LARGE SCALE GENOMIC DNA]</scope>
    <source>
        <strain evidence="2">Vaf-46</strain>
    </source>
</reference>
<feature type="signal peptide" evidence="1">
    <location>
        <begin position="1"/>
        <end position="23"/>
    </location>
</feature>
<name>A0A179BW10_RHILE</name>
<accession>A0A179BW10</accession>